<dbReference type="InterPro" id="IPR030492">
    <property type="entry name" value="RHD_CS"/>
</dbReference>
<dbReference type="GO" id="GO:0000978">
    <property type="term" value="F:RNA polymerase II cis-regulatory region sequence-specific DNA binding"/>
    <property type="evidence" value="ECO:0007669"/>
    <property type="project" value="TreeGrafter"/>
</dbReference>
<dbReference type="PANTHER" id="PTHR24169:SF25">
    <property type="entry name" value="DORSAL-RELATED IMMUNITY FACTOR DIF-RELATED"/>
    <property type="match status" value="1"/>
</dbReference>
<dbReference type="PROSITE" id="PS01204">
    <property type="entry name" value="REL_1"/>
    <property type="match status" value="1"/>
</dbReference>
<dbReference type="PROSITE" id="PS50254">
    <property type="entry name" value="REL_2"/>
    <property type="match status" value="1"/>
</dbReference>
<evidence type="ECO:0000256" key="1">
    <source>
        <dbReference type="SAM" id="Coils"/>
    </source>
</evidence>
<dbReference type="InterPro" id="IPR032397">
    <property type="entry name" value="RHD_dimer"/>
</dbReference>
<feature type="compositionally biased region" description="Basic and acidic residues" evidence="2">
    <location>
        <begin position="571"/>
        <end position="580"/>
    </location>
</feature>
<dbReference type="Proteomes" id="UP001154078">
    <property type="component" value="Chromosome 7"/>
</dbReference>
<dbReference type="Pfam" id="PF00554">
    <property type="entry name" value="RHD_DNA_bind"/>
    <property type="match status" value="1"/>
</dbReference>
<protein>
    <recommendedName>
        <fullName evidence="3">RHD domain-containing protein</fullName>
    </recommendedName>
</protein>
<dbReference type="GO" id="GO:0038061">
    <property type="term" value="P:non-canonical NF-kappaB signal transduction"/>
    <property type="evidence" value="ECO:0007669"/>
    <property type="project" value="TreeGrafter"/>
</dbReference>
<feature type="compositionally biased region" description="Polar residues" evidence="2">
    <location>
        <begin position="49"/>
        <end position="65"/>
    </location>
</feature>
<evidence type="ECO:0000259" key="3">
    <source>
        <dbReference type="PROSITE" id="PS50254"/>
    </source>
</evidence>
<dbReference type="GO" id="GO:0000981">
    <property type="term" value="F:DNA-binding transcription factor activity, RNA polymerase II-specific"/>
    <property type="evidence" value="ECO:0007669"/>
    <property type="project" value="TreeGrafter"/>
</dbReference>
<dbReference type="GO" id="GO:0005737">
    <property type="term" value="C:cytoplasm"/>
    <property type="evidence" value="ECO:0007669"/>
    <property type="project" value="InterPro"/>
</dbReference>
<dbReference type="GO" id="GO:0045944">
    <property type="term" value="P:positive regulation of transcription by RNA polymerase II"/>
    <property type="evidence" value="ECO:0007669"/>
    <property type="project" value="TreeGrafter"/>
</dbReference>
<dbReference type="Gene3D" id="2.60.40.10">
    <property type="entry name" value="Immunoglobulins"/>
    <property type="match status" value="1"/>
</dbReference>
<evidence type="ECO:0000313" key="4">
    <source>
        <dbReference type="EMBL" id="CAH0560655.1"/>
    </source>
</evidence>
<dbReference type="GO" id="GO:0007249">
    <property type="term" value="P:canonical NF-kappaB signal transduction"/>
    <property type="evidence" value="ECO:0007669"/>
    <property type="project" value="TreeGrafter"/>
</dbReference>
<dbReference type="SMART" id="SM00429">
    <property type="entry name" value="IPT"/>
    <property type="match status" value="1"/>
</dbReference>
<feature type="compositionally biased region" description="Polar residues" evidence="2">
    <location>
        <begin position="683"/>
        <end position="702"/>
    </location>
</feature>
<dbReference type="InterPro" id="IPR013783">
    <property type="entry name" value="Ig-like_fold"/>
</dbReference>
<dbReference type="GO" id="GO:0033554">
    <property type="term" value="P:cellular response to stress"/>
    <property type="evidence" value="ECO:0007669"/>
    <property type="project" value="TreeGrafter"/>
</dbReference>
<reference evidence="4" key="1">
    <citation type="submission" date="2021-12" db="EMBL/GenBank/DDBJ databases">
        <authorList>
            <person name="King R."/>
        </authorList>
    </citation>
    <scope>NUCLEOTIDE SEQUENCE</scope>
</reference>
<dbReference type="InterPro" id="IPR011539">
    <property type="entry name" value="RHD_DNA_bind_dom"/>
</dbReference>
<feature type="region of interest" description="Disordered" evidence="2">
    <location>
        <begin position="673"/>
        <end position="745"/>
    </location>
</feature>
<name>A0A9P0BDV7_BRAAE</name>
<dbReference type="GO" id="GO:0034097">
    <property type="term" value="P:response to cytokine"/>
    <property type="evidence" value="ECO:0007669"/>
    <property type="project" value="TreeGrafter"/>
</dbReference>
<dbReference type="InterPro" id="IPR014756">
    <property type="entry name" value="Ig_E-set"/>
</dbReference>
<dbReference type="FunFam" id="2.60.40.340:FF:000006">
    <property type="entry name" value="Dorsal isoform 1-B"/>
    <property type="match status" value="1"/>
</dbReference>
<keyword evidence="1" id="KW-0175">Coiled coil</keyword>
<feature type="region of interest" description="Disordered" evidence="2">
    <location>
        <begin position="562"/>
        <end position="588"/>
    </location>
</feature>
<organism evidence="4 5">
    <name type="scientific">Brassicogethes aeneus</name>
    <name type="common">Rape pollen beetle</name>
    <name type="synonym">Meligethes aeneus</name>
    <dbReference type="NCBI Taxonomy" id="1431903"/>
    <lineage>
        <taxon>Eukaryota</taxon>
        <taxon>Metazoa</taxon>
        <taxon>Ecdysozoa</taxon>
        <taxon>Arthropoda</taxon>
        <taxon>Hexapoda</taxon>
        <taxon>Insecta</taxon>
        <taxon>Pterygota</taxon>
        <taxon>Neoptera</taxon>
        <taxon>Endopterygota</taxon>
        <taxon>Coleoptera</taxon>
        <taxon>Polyphaga</taxon>
        <taxon>Cucujiformia</taxon>
        <taxon>Nitidulidae</taxon>
        <taxon>Meligethinae</taxon>
        <taxon>Brassicogethes</taxon>
    </lineage>
</organism>
<dbReference type="GO" id="GO:0048731">
    <property type="term" value="P:system development"/>
    <property type="evidence" value="ECO:0007669"/>
    <property type="project" value="UniProtKB-ARBA"/>
</dbReference>
<dbReference type="AlphaFoldDB" id="A0A9P0BDV7"/>
<dbReference type="PRINTS" id="PR00057">
    <property type="entry name" value="NFKBTNSCPFCT"/>
</dbReference>
<dbReference type="GO" id="GO:0048468">
    <property type="term" value="P:cell development"/>
    <property type="evidence" value="ECO:0007669"/>
    <property type="project" value="UniProtKB-ARBA"/>
</dbReference>
<dbReference type="InterPro" id="IPR002909">
    <property type="entry name" value="IPT_dom"/>
</dbReference>
<dbReference type="OrthoDB" id="7881762at2759"/>
<accession>A0A9P0BDV7</accession>
<gene>
    <name evidence="4" type="ORF">MELIAE_LOCUS10380</name>
</gene>
<dbReference type="InterPro" id="IPR000451">
    <property type="entry name" value="NFkB/Dor"/>
</dbReference>
<dbReference type="GO" id="GO:0005634">
    <property type="term" value="C:nucleus"/>
    <property type="evidence" value="ECO:0007669"/>
    <property type="project" value="TreeGrafter"/>
</dbReference>
<dbReference type="EMBL" id="OV121138">
    <property type="protein sequence ID" value="CAH0560655.1"/>
    <property type="molecule type" value="Genomic_DNA"/>
</dbReference>
<dbReference type="InterPro" id="IPR037059">
    <property type="entry name" value="RHD_DNA_bind_dom_sf"/>
</dbReference>
<dbReference type="SUPFAM" id="SSF81296">
    <property type="entry name" value="E set domains"/>
    <property type="match status" value="1"/>
</dbReference>
<keyword evidence="5" id="KW-1185">Reference proteome</keyword>
<feature type="domain" description="RHD" evidence="3">
    <location>
        <begin position="70"/>
        <end position="251"/>
    </location>
</feature>
<dbReference type="Gene3D" id="2.60.40.340">
    <property type="entry name" value="Rel homology domain (RHD), DNA-binding domain"/>
    <property type="match status" value="1"/>
</dbReference>
<evidence type="ECO:0000313" key="5">
    <source>
        <dbReference type="Proteomes" id="UP001154078"/>
    </source>
</evidence>
<dbReference type="GO" id="GO:0045087">
    <property type="term" value="P:innate immune response"/>
    <property type="evidence" value="ECO:0007669"/>
    <property type="project" value="TreeGrafter"/>
</dbReference>
<feature type="region of interest" description="Disordered" evidence="2">
    <location>
        <begin position="45"/>
        <end position="65"/>
    </location>
</feature>
<dbReference type="PANTHER" id="PTHR24169">
    <property type="entry name" value="NUCLEAR FACTOR NF-KAPPA-B PROTEIN"/>
    <property type="match status" value="1"/>
</dbReference>
<feature type="coiled-coil region" evidence="1">
    <location>
        <begin position="470"/>
        <end position="497"/>
    </location>
</feature>
<dbReference type="InterPro" id="IPR008967">
    <property type="entry name" value="p53-like_TF_DNA-bd_sf"/>
</dbReference>
<feature type="compositionally biased region" description="Polar residues" evidence="2">
    <location>
        <begin position="710"/>
        <end position="724"/>
    </location>
</feature>
<evidence type="ECO:0000256" key="2">
    <source>
        <dbReference type="SAM" id="MobiDB-lite"/>
    </source>
</evidence>
<proteinExistence type="predicted"/>
<sequence>MEENDLENVVNDQGVQNENINISDVIEIIETDPDFRESPNKTKMFSGGQDITNNNSHRQPSQSNRVRCGRSDYQVKIVEQPASKALRFRYLCEGRSAGSIPGASSTQENKTYPAIKVVGKPAKKAVVVVSCVTKDAPHKPHPHNLVGREGCKKGVCTMEIPAETMSVTFTNLGIQCVKKKDIESALREREELRVDPFRTGFSHRNQPTSIDLNIVRLCFQVFLVEDGKNDKYSVPLAPVVSEPIYDKKSMNDLSIIKLSDCVSYVDGGRKDIILLCEKVAKEDIQVRFYEEVGGQIVWEALADIQPAQVHKQHAIWFKTPRYKTLDVTEAVNVHLQLRRPSDGATSESRPFQLLPLDSGRPTYWTYRRHMAKKGNFSLLNSILAESRKMEKNKINENNAVFNNNNNVVNDDIDISDKDESIMFVDNSTNMDSLTTNTNLSEATVTDPWGDYSEVQKVKDTMQITNNNNNNNNEEKSFNELINQVAELDEIYADTQARLLNQDLTNVAKPILSQIPQNESFDDAKTYSSLQLAFKNPVELEINKQYEIASIDKHMPPPIPNSIISTNNNNNNKRENNEEKLPPLPPKRSKKIETYIGGSLTSIALTGKQAENVLHRSNSSIKAVPISRSNSFNLQRPKSQVHVFPNANKQLPPTPNYSTLPNPKKRGFFSKLFGKKSKTPAASRDSSVTPTTKRNSFSTSFKSLQVEPNLGKSSGNISTHSTNSVRIPLKDDSPTNSTKKLNPPTKDLSTINMDDIDMNLDLTEAEHYALYTTLAPHATQSEFDEMSCYYAPVEGGKLLTNSEVMARLSSKT</sequence>
<dbReference type="SUPFAM" id="SSF49417">
    <property type="entry name" value="p53-like transcription factors"/>
    <property type="match status" value="1"/>
</dbReference>
<dbReference type="Pfam" id="PF16179">
    <property type="entry name" value="RHD_dimer"/>
    <property type="match status" value="1"/>
</dbReference>